<evidence type="ECO:0000313" key="1">
    <source>
        <dbReference type="EMBL" id="GHH78656.1"/>
    </source>
</evidence>
<name>A0A919L0X7_9MICO</name>
<proteinExistence type="predicted"/>
<dbReference type="AlphaFoldDB" id="A0A919L0X7"/>
<gene>
    <name evidence="1" type="ORF">GCM10017772_42450</name>
</gene>
<accession>A0A919L0X7</accession>
<evidence type="ECO:0000313" key="2">
    <source>
        <dbReference type="Proteomes" id="UP000627369"/>
    </source>
</evidence>
<dbReference type="EMBL" id="BNAS01000008">
    <property type="protein sequence ID" value="GHH78656.1"/>
    <property type="molecule type" value="Genomic_DNA"/>
</dbReference>
<reference evidence="1" key="2">
    <citation type="submission" date="2020-09" db="EMBL/GenBank/DDBJ databases">
        <authorList>
            <person name="Sun Q."/>
            <person name="Zhou Y."/>
        </authorList>
    </citation>
    <scope>NUCLEOTIDE SEQUENCE</scope>
    <source>
        <strain evidence="1">CGMCC 4.7398</strain>
    </source>
</reference>
<dbReference type="Proteomes" id="UP000627369">
    <property type="component" value="Unassembled WGS sequence"/>
</dbReference>
<dbReference type="Pfam" id="PF21790">
    <property type="entry name" value="OGG"/>
    <property type="match status" value="1"/>
</dbReference>
<comment type="caution">
    <text evidence="1">The sequence shown here is derived from an EMBL/GenBank/DDBJ whole genome shotgun (WGS) entry which is preliminary data.</text>
</comment>
<reference evidence="1" key="1">
    <citation type="journal article" date="2014" name="Int. J. Syst. Evol. Microbiol.">
        <title>Complete genome sequence of Corynebacterium casei LMG S-19264T (=DSM 44701T), isolated from a smear-ripened cheese.</title>
        <authorList>
            <consortium name="US DOE Joint Genome Institute (JGI-PGF)"/>
            <person name="Walter F."/>
            <person name="Albersmeier A."/>
            <person name="Kalinowski J."/>
            <person name="Ruckert C."/>
        </authorList>
    </citation>
    <scope>NUCLEOTIDE SEQUENCE</scope>
    <source>
        <strain evidence="1">CGMCC 4.7398</strain>
    </source>
</reference>
<sequence length="258" mass="28111">MRKREQESFHYCREMAPVPPADLQLPADVAAAVSDRKTDILGHGPAASRLALPWWNRTLTDSGLGRFSVTSDPNGSGELQLTRGSLFGLATAVGPDTDDDAYLNLLWHILAWGSGPKVRNNGRRIAAFADPAEARANVALLRQSAEHARSGNTADAYRTLIRPGKAAIPYLGPSFFTKYLYFAGNGAASHPCVILDERVAISLHHAGWSSLPPRRANWYTATYVAYCELLARWADELTTSATHVAPDQIERALFNQAG</sequence>
<dbReference type="InterPro" id="IPR048868">
    <property type="entry name" value="OGG-like_put"/>
</dbReference>
<keyword evidence="2" id="KW-1185">Reference proteome</keyword>
<protein>
    <submittedName>
        <fullName evidence="1">Uncharacterized protein</fullName>
    </submittedName>
</protein>
<organism evidence="1 2">
    <name type="scientific">Promicromonospora soli</name>
    <dbReference type="NCBI Taxonomy" id="2035533"/>
    <lineage>
        <taxon>Bacteria</taxon>
        <taxon>Bacillati</taxon>
        <taxon>Actinomycetota</taxon>
        <taxon>Actinomycetes</taxon>
        <taxon>Micrococcales</taxon>
        <taxon>Promicromonosporaceae</taxon>
        <taxon>Promicromonospora</taxon>
    </lineage>
</organism>